<dbReference type="WBParaSite" id="HCON_00136650-00001">
    <property type="protein sequence ID" value="HCON_00136650-00001"/>
    <property type="gene ID" value="HCON_00136650"/>
</dbReference>
<dbReference type="OrthoDB" id="5869299at2759"/>
<dbReference type="OMA" id="PCERTNI"/>
<evidence type="ECO:0000313" key="1">
    <source>
        <dbReference type="Proteomes" id="UP000025227"/>
    </source>
</evidence>
<accession>A0A7I4YUU8</accession>
<dbReference type="AlphaFoldDB" id="A0A7I4YUU8"/>
<keyword evidence="1" id="KW-1185">Reference proteome</keyword>
<proteinExistence type="predicted"/>
<sequence length="195" mass="21619">MYTPGRVRRHLNARQRGGMPLCLGIEDERYLDGRCLAERKKEFALSWSDQSPLVLDCRMQLTLTDQGYAIAFVRHFSRSADAGLVTSNQLAARLLAMEGFVHDAVAVLFRHAIQALCERTNILAISLHAALPANPTLTMRSLIGRKDISAVHLGNGYVQVRRCVQVPPSSLSLVPFNNTCFEYPRSNILLPSGSV</sequence>
<protein>
    <submittedName>
        <fullName evidence="2">HTH LytTR-type domain-containing protein</fullName>
    </submittedName>
</protein>
<reference evidence="2" key="1">
    <citation type="submission" date="2020-12" db="UniProtKB">
        <authorList>
            <consortium name="WormBaseParasite"/>
        </authorList>
    </citation>
    <scope>IDENTIFICATION</scope>
    <source>
        <strain evidence="2">MHco3</strain>
    </source>
</reference>
<dbReference type="Proteomes" id="UP000025227">
    <property type="component" value="Unplaced"/>
</dbReference>
<name>A0A7I4YUU8_HAECO</name>
<organism evidence="1 2">
    <name type="scientific">Haemonchus contortus</name>
    <name type="common">Barber pole worm</name>
    <dbReference type="NCBI Taxonomy" id="6289"/>
    <lineage>
        <taxon>Eukaryota</taxon>
        <taxon>Metazoa</taxon>
        <taxon>Ecdysozoa</taxon>
        <taxon>Nematoda</taxon>
        <taxon>Chromadorea</taxon>
        <taxon>Rhabditida</taxon>
        <taxon>Rhabditina</taxon>
        <taxon>Rhabditomorpha</taxon>
        <taxon>Strongyloidea</taxon>
        <taxon>Trichostrongylidae</taxon>
        <taxon>Haemonchus</taxon>
    </lineage>
</organism>
<evidence type="ECO:0000313" key="2">
    <source>
        <dbReference type="WBParaSite" id="HCON_00136650-00001"/>
    </source>
</evidence>